<dbReference type="Pfam" id="PF00903">
    <property type="entry name" value="Glyoxalase"/>
    <property type="match status" value="1"/>
</dbReference>
<dbReference type="PROSITE" id="PS51819">
    <property type="entry name" value="VOC"/>
    <property type="match status" value="1"/>
</dbReference>
<gene>
    <name evidence="2" type="ORF">LZ495_38545</name>
</gene>
<dbReference type="Proteomes" id="UP001165378">
    <property type="component" value="Unassembled WGS sequence"/>
</dbReference>
<dbReference type="InterPro" id="IPR004360">
    <property type="entry name" value="Glyas_Fos-R_dOase_dom"/>
</dbReference>
<evidence type="ECO:0000313" key="2">
    <source>
        <dbReference type="EMBL" id="MCF2533087.1"/>
    </source>
</evidence>
<dbReference type="PANTHER" id="PTHR36503">
    <property type="entry name" value="BLR2520 PROTEIN"/>
    <property type="match status" value="1"/>
</dbReference>
<dbReference type="RefSeq" id="WP_235057856.1">
    <property type="nucleotide sequence ID" value="NZ_JAKFHA010000043.1"/>
</dbReference>
<accession>A0AA41U6K1</accession>
<proteinExistence type="predicted"/>
<dbReference type="InterPro" id="IPR037523">
    <property type="entry name" value="VOC_core"/>
</dbReference>
<feature type="domain" description="VOC" evidence="1">
    <location>
        <begin position="8"/>
        <end position="131"/>
    </location>
</feature>
<organism evidence="2 3">
    <name type="scientific">Yinghuangia soli</name>
    <dbReference type="NCBI Taxonomy" id="2908204"/>
    <lineage>
        <taxon>Bacteria</taxon>
        <taxon>Bacillati</taxon>
        <taxon>Actinomycetota</taxon>
        <taxon>Actinomycetes</taxon>
        <taxon>Kitasatosporales</taxon>
        <taxon>Streptomycetaceae</taxon>
        <taxon>Yinghuangia</taxon>
    </lineage>
</organism>
<evidence type="ECO:0000313" key="3">
    <source>
        <dbReference type="Proteomes" id="UP001165378"/>
    </source>
</evidence>
<dbReference type="PANTHER" id="PTHR36503:SF3">
    <property type="entry name" value="BLR0126 PROTEIN"/>
    <property type="match status" value="1"/>
</dbReference>
<dbReference type="EMBL" id="JAKFHA010000043">
    <property type="protein sequence ID" value="MCF2533087.1"/>
    <property type="molecule type" value="Genomic_DNA"/>
</dbReference>
<sequence>MTAPTPPRFTFIGMAVDDMAASLAFYRLLGLDIPADGDTRPHVEAPLPGGLLLVWDTVASIRTFHPDWEDAKGSRTSLAFTCADPAAVDAAYAALTAAGYAGPLAPFDAPWGQRYASVLDPDGNGVDLLAVLPAD</sequence>
<evidence type="ECO:0000259" key="1">
    <source>
        <dbReference type="PROSITE" id="PS51819"/>
    </source>
</evidence>
<name>A0AA41U6K1_9ACTN</name>
<keyword evidence="3" id="KW-1185">Reference proteome</keyword>
<dbReference type="SUPFAM" id="SSF54593">
    <property type="entry name" value="Glyoxalase/Bleomycin resistance protein/Dihydroxybiphenyl dioxygenase"/>
    <property type="match status" value="1"/>
</dbReference>
<dbReference type="InterPro" id="IPR029068">
    <property type="entry name" value="Glyas_Bleomycin-R_OHBP_Dase"/>
</dbReference>
<dbReference type="Gene3D" id="3.10.180.10">
    <property type="entry name" value="2,3-Dihydroxybiphenyl 1,2-Dioxygenase, domain 1"/>
    <property type="match status" value="1"/>
</dbReference>
<dbReference type="AlphaFoldDB" id="A0AA41U6K1"/>
<comment type="caution">
    <text evidence="2">The sequence shown here is derived from an EMBL/GenBank/DDBJ whole genome shotgun (WGS) entry which is preliminary data.</text>
</comment>
<reference evidence="2" key="1">
    <citation type="submission" date="2022-01" db="EMBL/GenBank/DDBJ databases">
        <title>Genome-Based Taxonomic Classification of the Phylum Actinobacteria.</title>
        <authorList>
            <person name="Gao Y."/>
        </authorList>
    </citation>
    <scope>NUCLEOTIDE SEQUENCE</scope>
    <source>
        <strain evidence="2">KLBMP 8922</strain>
    </source>
</reference>
<protein>
    <submittedName>
        <fullName evidence="2">VOC family protein</fullName>
    </submittedName>
</protein>